<comment type="subcellular location">
    <subcellularLocation>
        <location evidence="1">Cytoplasm</location>
        <location evidence="1">Cytosol</location>
    </subcellularLocation>
</comment>
<dbReference type="AlphaFoldDB" id="A0A4R3MWI5"/>
<dbReference type="Proteomes" id="UP000295717">
    <property type="component" value="Unassembled WGS sequence"/>
</dbReference>
<keyword evidence="7" id="KW-1185">Reference proteome</keyword>
<accession>A0A4R3MWI5</accession>
<keyword evidence="4" id="KW-0143">Chaperone</keyword>
<evidence type="ECO:0000313" key="6">
    <source>
        <dbReference type="EMBL" id="TCT20615.1"/>
    </source>
</evidence>
<keyword evidence="2" id="KW-0963">Cytoplasm</keyword>
<evidence type="ECO:0000313" key="7">
    <source>
        <dbReference type="Proteomes" id="UP000295717"/>
    </source>
</evidence>
<dbReference type="Gene3D" id="1.20.58.380">
    <property type="entry name" value="Flagellar protein flit"/>
    <property type="match status" value="1"/>
</dbReference>
<dbReference type="RefSeq" id="WP_132977239.1">
    <property type="nucleotide sequence ID" value="NZ_SMAO01000005.1"/>
</dbReference>
<evidence type="ECO:0000256" key="2">
    <source>
        <dbReference type="ARBA" id="ARBA00022490"/>
    </source>
</evidence>
<dbReference type="EMBL" id="SMAO01000005">
    <property type="protein sequence ID" value="TCT20615.1"/>
    <property type="molecule type" value="Genomic_DNA"/>
</dbReference>
<name>A0A4R3MWI5_9GAMM</name>
<protein>
    <recommendedName>
        <fullName evidence="5">Flagellar protein FliT</fullName>
    </recommendedName>
</protein>
<organism evidence="6 7">
    <name type="scientific">Thiobaca trueperi</name>
    <dbReference type="NCBI Taxonomy" id="127458"/>
    <lineage>
        <taxon>Bacteria</taxon>
        <taxon>Pseudomonadati</taxon>
        <taxon>Pseudomonadota</taxon>
        <taxon>Gammaproteobacteria</taxon>
        <taxon>Chromatiales</taxon>
        <taxon>Chromatiaceae</taxon>
        <taxon>Thiobaca</taxon>
    </lineage>
</organism>
<evidence type="ECO:0000256" key="5">
    <source>
        <dbReference type="ARBA" id="ARBA00093797"/>
    </source>
</evidence>
<proteinExistence type="predicted"/>
<gene>
    <name evidence="6" type="ORF">EDC35_10553</name>
</gene>
<evidence type="ECO:0000256" key="3">
    <source>
        <dbReference type="ARBA" id="ARBA00022795"/>
    </source>
</evidence>
<dbReference type="OrthoDB" id="5772507at2"/>
<sequence length="110" mass="12156">MPDVTDLITDLTAATEQMQQAASGEDWAMVEKIQKRRSALITRIIEDAGAATLTEEDAGRLSAVRAQEAFIASRAAARQQTLGKMLMETQAVTTMERPDRMRKAYGILDR</sequence>
<keyword evidence="3" id="KW-1005">Bacterial flagellum biogenesis</keyword>
<reference evidence="6 7" key="1">
    <citation type="submission" date="2019-03" db="EMBL/GenBank/DDBJ databases">
        <title>Genomic Encyclopedia of Type Strains, Phase IV (KMG-IV): sequencing the most valuable type-strain genomes for metagenomic binning, comparative biology and taxonomic classification.</title>
        <authorList>
            <person name="Goeker M."/>
        </authorList>
    </citation>
    <scope>NUCLEOTIDE SEQUENCE [LARGE SCALE GENOMIC DNA]</scope>
    <source>
        <strain evidence="6 7">DSM 13587</strain>
    </source>
</reference>
<dbReference type="Pfam" id="PF05400">
    <property type="entry name" value="FliT"/>
    <property type="match status" value="1"/>
</dbReference>
<evidence type="ECO:0000256" key="4">
    <source>
        <dbReference type="ARBA" id="ARBA00023186"/>
    </source>
</evidence>
<comment type="caution">
    <text evidence="6">The sequence shown here is derived from an EMBL/GenBank/DDBJ whole genome shotgun (WGS) entry which is preliminary data.</text>
</comment>
<dbReference type="InterPro" id="IPR008622">
    <property type="entry name" value="FliT"/>
</dbReference>
<evidence type="ECO:0000256" key="1">
    <source>
        <dbReference type="ARBA" id="ARBA00004514"/>
    </source>
</evidence>